<accession>A0A150HA24</accession>
<dbReference type="Proteomes" id="UP000242755">
    <property type="component" value="Unassembled WGS sequence"/>
</dbReference>
<evidence type="ECO:0000313" key="2">
    <source>
        <dbReference type="EMBL" id="PKY70941.1"/>
    </source>
</evidence>
<dbReference type="SUPFAM" id="SSF52833">
    <property type="entry name" value="Thioredoxin-like"/>
    <property type="match status" value="1"/>
</dbReference>
<dbReference type="AlphaFoldDB" id="A0A150HA24"/>
<dbReference type="PANTHER" id="PTHR33558:SF1">
    <property type="entry name" value="GLUTAREDOXIN-LIKE PROTEIN C5ORF63 HOMOLOG"/>
    <property type="match status" value="1"/>
</dbReference>
<dbReference type="InterPro" id="IPR052565">
    <property type="entry name" value="Glutaredoxin-like_YDR286C"/>
</dbReference>
<dbReference type="EMBL" id="PKGO01000002">
    <property type="protein sequence ID" value="PKY70941.1"/>
    <property type="molecule type" value="Genomic_DNA"/>
</dbReference>
<dbReference type="InterPro" id="IPR036249">
    <property type="entry name" value="Thioredoxin-like_sf"/>
</dbReference>
<dbReference type="Gene3D" id="3.40.30.10">
    <property type="entry name" value="Glutaredoxin"/>
    <property type="match status" value="1"/>
</dbReference>
<evidence type="ECO:0000313" key="3">
    <source>
        <dbReference type="Proteomes" id="UP000242755"/>
    </source>
</evidence>
<dbReference type="Pfam" id="PF05768">
    <property type="entry name" value="Glrx-like"/>
    <property type="match status" value="1"/>
</dbReference>
<sequence length="88" mass="9979">MGVVVEFLTRENCGLCDTAREVVEDVLADQPETFDVRLSVIDIDSDAQLQAKYDWDVPVVLINGRQHSFHRVDPKRFAQALRAAHERG</sequence>
<proteinExistence type="predicted"/>
<reference evidence="1 4" key="1">
    <citation type="submission" date="2016-01" db="EMBL/GenBank/DDBJ databases">
        <title>Use of Whole Genome Sequencing to ascertain that Brevibacterium massiliense (Roux, Raoult 2009) is a later heterotypic synonym of Brevibacterium ravenspurgense (Mages 2008).</title>
        <authorList>
            <person name="Bernier A.-M."/>
            <person name="Burdz T."/>
            <person name="Huynh C."/>
            <person name="Pachecho A.L."/>
            <person name="Wiebe D."/>
            <person name="Bonner C."/>
            <person name="Bernard K."/>
        </authorList>
    </citation>
    <scope>NUCLEOTIDE SEQUENCE [LARGE SCALE GENOMIC DNA]</scope>
    <source>
        <strain evidence="1 4">CCUG56047</strain>
    </source>
</reference>
<evidence type="ECO:0000313" key="1">
    <source>
        <dbReference type="EMBL" id="KXZ58530.1"/>
    </source>
</evidence>
<dbReference type="PATRIC" id="fig|479117.4.peg.1566"/>
<dbReference type="PANTHER" id="PTHR33558">
    <property type="entry name" value="GLUTAREDOXIN-LIKE PROTEIN C5ORF63 HOMOLOG"/>
    <property type="match status" value="1"/>
</dbReference>
<evidence type="ECO:0000313" key="4">
    <source>
        <dbReference type="Proteomes" id="UP000243589"/>
    </source>
</evidence>
<dbReference type="InterPro" id="IPR008554">
    <property type="entry name" value="Glutaredoxin-like"/>
</dbReference>
<dbReference type="STRING" id="1176165.GCA_001584405_00221"/>
<organism evidence="1 4">
    <name type="scientific">Brevibacterium ravenspurgense</name>
    <dbReference type="NCBI Taxonomy" id="479117"/>
    <lineage>
        <taxon>Bacteria</taxon>
        <taxon>Bacillati</taxon>
        <taxon>Actinomycetota</taxon>
        <taxon>Actinomycetes</taxon>
        <taxon>Micrococcales</taxon>
        <taxon>Brevibacteriaceae</taxon>
        <taxon>Brevibacterium</taxon>
    </lineage>
</organism>
<protein>
    <submittedName>
        <fullName evidence="2">Glutaredoxin family protein</fullName>
    </submittedName>
</protein>
<comment type="caution">
    <text evidence="1">The sequence shown here is derived from an EMBL/GenBank/DDBJ whole genome shotgun (WGS) entry which is preliminary data.</text>
</comment>
<keyword evidence="4" id="KW-1185">Reference proteome</keyword>
<reference evidence="2 3" key="2">
    <citation type="submission" date="2017-12" db="EMBL/GenBank/DDBJ databases">
        <title>Phylogenetic diversity of female urinary microbiome.</title>
        <authorList>
            <person name="Thomas-White K."/>
            <person name="Wolfe A.J."/>
        </authorList>
    </citation>
    <scope>NUCLEOTIDE SEQUENCE [LARGE SCALE GENOMIC DNA]</scope>
    <source>
        <strain evidence="2 3">UMB0426</strain>
    </source>
</reference>
<dbReference type="Proteomes" id="UP000243589">
    <property type="component" value="Unassembled WGS sequence"/>
</dbReference>
<dbReference type="EMBL" id="LQQC01000010">
    <property type="protein sequence ID" value="KXZ58530.1"/>
    <property type="molecule type" value="Genomic_DNA"/>
</dbReference>
<name>A0A150HA24_9MICO</name>
<dbReference type="RefSeq" id="WP_019174584.1">
    <property type="nucleotide sequence ID" value="NZ_LQQC01000010.1"/>
</dbReference>
<gene>
    <name evidence="1" type="ORF">Bravens_01579</name>
    <name evidence="2" type="ORF">CYJ40_02475</name>
</gene>